<keyword evidence="2" id="KW-1003">Cell membrane</keyword>
<feature type="domain" description="Glycosyltransferase RgtA/B/C/D-like" evidence="9">
    <location>
        <begin position="59"/>
        <end position="218"/>
    </location>
</feature>
<accession>A0AAE3MFQ9</accession>
<dbReference type="GO" id="GO:0010041">
    <property type="term" value="P:response to iron(III) ion"/>
    <property type="evidence" value="ECO:0007669"/>
    <property type="project" value="TreeGrafter"/>
</dbReference>
<gene>
    <name evidence="10" type="ORF">OM074_11350</name>
</gene>
<feature type="transmembrane region" description="Helical" evidence="8">
    <location>
        <begin position="379"/>
        <end position="395"/>
    </location>
</feature>
<dbReference type="PANTHER" id="PTHR33908">
    <property type="entry name" value="MANNOSYLTRANSFERASE YKCB-RELATED"/>
    <property type="match status" value="1"/>
</dbReference>
<feature type="transmembrane region" description="Helical" evidence="8">
    <location>
        <begin position="407"/>
        <end position="429"/>
    </location>
</feature>
<dbReference type="EMBL" id="JAPDPI010000021">
    <property type="protein sequence ID" value="MCW3806222.1"/>
    <property type="molecule type" value="Genomic_DNA"/>
</dbReference>
<reference evidence="10" key="1">
    <citation type="submission" date="2022-10" db="EMBL/GenBank/DDBJ databases">
        <authorList>
            <person name="Yu W.X."/>
        </authorList>
    </citation>
    <scope>NUCLEOTIDE SEQUENCE</scope>
    <source>
        <strain evidence="10">D04</strain>
    </source>
</reference>
<proteinExistence type="predicted"/>
<feature type="transmembrane region" description="Helical" evidence="8">
    <location>
        <begin position="295"/>
        <end position="312"/>
    </location>
</feature>
<keyword evidence="7 8" id="KW-0472">Membrane</keyword>
<dbReference type="Pfam" id="PF13231">
    <property type="entry name" value="PMT_2"/>
    <property type="match status" value="1"/>
</dbReference>
<feature type="transmembrane region" description="Helical" evidence="8">
    <location>
        <begin position="156"/>
        <end position="184"/>
    </location>
</feature>
<evidence type="ECO:0000313" key="10">
    <source>
        <dbReference type="EMBL" id="MCW3806222.1"/>
    </source>
</evidence>
<keyword evidence="6 8" id="KW-1133">Transmembrane helix</keyword>
<evidence type="ECO:0000256" key="3">
    <source>
        <dbReference type="ARBA" id="ARBA00022676"/>
    </source>
</evidence>
<dbReference type="EC" id="2.4.-.-" evidence="10"/>
<evidence type="ECO:0000256" key="1">
    <source>
        <dbReference type="ARBA" id="ARBA00004651"/>
    </source>
</evidence>
<feature type="transmembrane region" description="Helical" evidence="8">
    <location>
        <begin position="62"/>
        <end position="81"/>
    </location>
</feature>
<feature type="transmembrane region" description="Helical" evidence="8">
    <location>
        <begin position="86"/>
        <end position="104"/>
    </location>
</feature>
<organism evidence="10 11">
    <name type="scientific">Plebeiibacterium marinum</name>
    <dbReference type="NCBI Taxonomy" id="2992111"/>
    <lineage>
        <taxon>Bacteria</taxon>
        <taxon>Pseudomonadati</taxon>
        <taxon>Bacteroidota</taxon>
        <taxon>Bacteroidia</taxon>
        <taxon>Marinilabiliales</taxon>
        <taxon>Marinilabiliaceae</taxon>
        <taxon>Plebeiibacterium</taxon>
    </lineage>
</organism>
<evidence type="ECO:0000256" key="4">
    <source>
        <dbReference type="ARBA" id="ARBA00022679"/>
    </source>
</evidence>
<comment type="subcellular location">
    <subcellularLocation>
        <location evidence="1">Cell membrane</location>
        <topology evidence="1">Multi-pass membrane protein</topology>
    </subcellularLocation>
</comment>
<name>A0AAE3MFQ9_9BACT</name>
<dbReference type="GO" id="GO:0016763">
    <property type="term" value="F:pentosyltransferase activity"/>
    <property type="evidence" value="ECO:0007669"/>
    <property type="project" value="TreeGrafter"/>
</dbReference>
<feature type="transmembrane region" description="Helical" evidence="8">
    <location>
        <begin position="318"/>
        <end position="335"/>
    </location>
</feature>
<keyword evidence="5 8" id="KW-0812">Transmembrane</keyword>
<keyword evidence="11" id="KW-1185">Reference proteome</keyword>
<dbReference type="AlphaFoldDB" id="A0AAE3MFQ9"/>
<evidence type="ECO:0000256" key="8">
    <source>
        <dbReference type="SAM" id="Phobius"/>
    </source>
</evidence>
<evidence type="ECO:0000256" key="5">
    <source>
        <dbReference type="ARBA" id="ARBA00022692"/>
    </source>
</evidence>
<evidence type="ECO:0000313" key="11">
    <source>
        <dbReference type="Proteomes" id="UP001207408"/>
    </source>
</evidence>
<dbReference type="RefSeq" id="WP_301199594.1">
    <property type="nucleotide sequence ID" value="NZ_JAPDPI010000021.1"/>
</dbReference>
<keyword evidence="4 10" id="KW-0808">Transferase</keyword>
<feature type="transmembrane region" description="Helical" evidence="8">
    <location>
        <begin position="255"/>
        <end position="275"/>
    </location>
</feature>
<protein>
    <submittedName>
        <fullName evidence="10">Glycosyltransferase family 39 protein</fullName>
        <ecNumber evidence="10">2.4.-.-</ecNumber>
    </submittedName>
</protein>
<dbReference type="GO" id="GO:0005886">
    <property type="term" value="C:plasma membrane"/>
    <property type="evidence" value="ECO:0007669"/>
    <property type="project" value="UniProtKB-SubCell"/>
</dbReference>
<comment type="caution">
    <text evidence="10">The sequence shown here is derived from an EMBL/GenBank/DDBJ whole genome shotgun (WGS) entry which is preliminary data.</text>
</comment>
<feature type="transmembrane region" description="Helical" evidence="8">
    <location>
        <begin position="356"/>
        <end position="373"/>
    </location>
</feature>
<sequence>MENKKLLTGLWLAALVVYIIGLFPEVGIDSGKYAAVSRIMFESGDWLNPQIHGHAYLQKPHLMFWLCTISFHLFGVSLFAFKLPTLLFTIGSVYALYKLASLYYGSDTGKLAALIYATSEMLFLYHNDLHTDALLTANTVMGVSFLAHFLENKKVVNFVLGFVFIGLAIITKGPIGLAVALFALGGHLLLKKDWKMLFNPVWLLGLPILGLILSPVLYANYKNFGWDGIEFFFWTNNAGRVTGSYNKTVDGDPSFYLHTMLYIYLPWSFYALITIGTHIKKVINNGSNKFTRKEYFTYSVIIVYTAILSVARQKAPHYFYPVVPYLSIVVAQFLYESITKPQKSISIKWFFGARNIMLSALWIVVFLAIAFIFKTISLFIWVPVLGLLAVAVYFMRKSENVYNKLIFPLVISSIALNFVINAHFIPAAFQYHGGIRASAAYDKLALDDEELFTYKFGQFETYFYPKKISHWVNAKEELEQVLRDSRNLWVVADREGIAEVRAMAGERIAQEEVFKHRLISRMSGTFLNPLTREQELESIYLLKIE</sequence>
<dbReference type="InterPro" id="IPR038731">
    <property type="entry name" value="RgtA/B/C-like"/>
</dbReference>
<dbReference type="Proteomes" id="UP001207408">
    <property type="component" value="Unassembled WGS sequence"/>
</dbReference>
<keyword evidence="3 10" id="KW-0328">Glycosyltransferase</keyword>
<evidence type="ECO:0000256" key="6">
    <source>
        <dbReference type="ARBA" id="ARBA00022989"/>
    </source>
</evidence>
<evidence type="ECO:0000256" key="2">
    <source>
        <dbReference type="ARBA" id="ARBA00022475"/>
    </source>
</evidence>
<dbReference type="PANTHER" id="PTHR33908:SF3">
    <property type="entry name" value="UNDECAPRENYL PHOSPHATE-ALPHA-4-AMINO-4-DEOXY-L-ARABINOSE ARABINOSYL TRANSFERASE"/>
    <property type="match status" value="1"/>
</dbReference>
<dbReference type="InterPro" id="IPR050297">
    <property type="entry name" value="LipidA_mod_glycosyltrf_83"/>
</dbReference>
<dbReference type="GO" id="GO:0009103">
    <property type="term" value="P:lipopolysaccharide biosynthetic process"/>
    <property type="evidence" value="ECO:0007669"/>
    <property type="project" value="UniProtKB-ARBA"/>
</dbReference>
<evidence type="ECO:0000256" key="7">
    <source>
        <dbReference type="ARBA" id="ARBA00023136"/>
    </source>
</evidence>
<evidence type="ECO:0000259" key="9">
    <source>
        <dbReference type="Pfam" id="PF13231"/>
    </source>
</evidence>
<feature type="transmembrane region" description="Helical" evidence="8">
    <location>
        <begin position="196"/>
        <end position="218"/>
    </location>
</feature>